<reference evidence="3" key="1">
    <citation type="journal article" date="2020" name="Stud. Mycol.">
        <title>101 Dothideomycetes genomes: a test case for predicting lifestyles and emergence of pathogens.</title>
        <authorList>
            <person name="Haridas S."/>
            <person name="Albert R."/>
            <person name="Binder M."/>
            <person name="Bloem J."/>
            <person name="Labutti K."/>
            <person name="Salamov A."/>
            <person name="Andreopoulos B."/>
            <person name="Baker S."/>
            <person name="Barry K."/>
            <person name="Bills G."/>
            <person name="Bluhm B."/>
            <person name="Cannon C."/>
            <person name="Castanera R."/>
            <person name="Culley D."/>
            <person name="Daum C."/>
            <person name="Ezra D."/>
            <person name="Gonzalez J."/>
            <person name="Henrissat B."/>
            <person name="Kuo A."/>
            <person name="Liang C."/>
            <person name="Lipzen A."/>
            <person name="Lutzoni F."/>
            <person name="Magnuson J."/>
            <person name="Mondo S."/>
            <person name="Nolan M."/>
            <person name="Ohm R."/>
            <person name="Pangilinan J."/>
            <person name="Park H.-J."/>
            <person name="Ramirez L."/>
            <person name="Alfaro M."/>
            <person name="Sun H."/>
            <person name="Tritt A."/>
            <person name="Yoshinaga Y."/>
            <person name="Zwiers L.-H."/>
            <person name="Turgeon B."/>
            <person name="Goodwin S."/>
            <person name="Spatafora J."/>
            <person name="Crous P."/>
            <person name="Grigoriev I."/>
        </authorList>
    </citation>
    <scope>NUCLEOTIDE SEQUENCE</scope>
    <source>
        <strain evidence="3">CBS 260.36</strain>
    </source>
</reference>
<keyword evidence="4" id="KW-1185">Reference proteome</keyword>
<organism evidence="3 4">
    <name type="scientific">Myriangium duriaei CBS 260.36</name>
    <dbReference type="NCBI Taxonomy" id="1168546"/>
    <lineage>
        <taxon>Eukaryota</taxon>
        <taxon>Fungi</taxon>
        <taxon>Dikarya</taxon>
        <taxon>Ascomycota</taxon>
        <taxon>Pezizomycotina</taxon>
        <taxon>Dothideomycetes</taxon>
        <taxon>Dothideomycetidae</taxon>
        <taxon>Myriangiales</taxon>
        <taxon>Myriangiaceae</taxon>
        <taxon>Myriangium</taxon>
    </lineage>
</organism>
<evidence type="ECO:0000313" key="3">
    <source>
        <dbReference type="EMBL" id="KAF2147996.1"/>
    </source>
</evidence>
<name>A0A9P4ITE6_9PEZI</name>
<sequence length="228" mass="24182">MAPIALILGSGPRVGSAVAKSFANAGYSIAIAARKGTDAKTDEGYYSIRADFADPSSMPGVFHTVVSIFGAPPSVVVYNAASLTPPANEKLLLSIPAARVGHDLNVDTVSPYVAAQEALKGWESLPIGLKLFIYTGNAQNKLVLPIPMMLDLGMGKAASAYWIGQADGAYEARGYRFIYADERTEEGKLKGMTLDGHAHGEFYTQLAKSSEGIPWNATFVKGKGYVAF</sequence>
<dbReference type="AlphaFoldDB" id="A0A9P4ITE6"/>
<dbReference type="InterPro" id="IPR036291">
    <property type="entry name" value="NAD(P)-bd_dom_sf"/>
</dbReference>
<dbReference type="SUPFAM" id="SSF51735">
    <property type="entry name" value="NAD(P)-binding Rossmann-fold domains"/>
    <property type="match status" value="1"/>
</dbReference>
<comment type="similarity">
    <text evidence="1">Belongs to the short-chain dehydrogenases/reductases (SDR) family.</text>
</comment>
<dbReference type="EMBL" id="ML996094">
    <property type="protein sequence ID" value="KAF2147996.1"/>
    <property type="molecule type" value="Genomic_DNA"/>
</dbReference>
<gene>
    <name evidence="3" type="ORF">K461DRAFT_298102</name>
</gene>
<accession>A0A9P4ITE6</accession>
<evidence type="ECO:0008006" key="5">
    <source>
        <dbReference type="Google" id="ProtNLM"/>
    </source>
</evidence>
<proteinExistence type="inferred from homology"/>
<protein>
    <recommendedName>
        <fullName evidence="5">Short-chain dehydrogenase</fullName>
    </recommendedName>
</protein>
<evidence type="ECO:0000256" key="2">
    <source>
        <dbReference type="ARBA" id="ARBA00023002"/>
    </source>
</evidence>
<comment type="caution">
    <text evidence="3">The sequence shown here is derived from an EMBL/GenBank/DDBJ whole genome shotgun (WGS) entry which is preliminary data.</text>
</comment>
<dbReference type="Proteomes" id="UP000799439">
    <property type="component" value="Unassembled WGS sequence"/>
</dbReference>
<dbReference type="PANTHER" id="PTHR43669:SF4">
    <property type="entry name" value="SHORT-CHAIN DEHYDROGENASE"/>
    <property type="match status" value="1"/>
</dbReference>
<evidence type="ECO:0000313" key="4">
    <source>
        <dbReference type="Proteomes" id="UP000799439"/>
    </source>
</evidence>
<dbReference type="GO" id="GO:0016491">
    <property type="term" value="F:oxidoreductase activity"/>
    <property type="evidence" value="ECO:0007669"/>
    <property type="project" value="UniProtKB-KW"/>
</dbReference>
<dbReference type="Gene3D" id="3.40.50.720">
    <property type="entry name" value="NAD(P)-binding Rossmann-like Domain"/>
    <property type="match status" value="1"/>
</dbReference>
<dbReference type="PANTHER" id="PTHR43669">
    <property type="entry name" value="5-KETO-D-GLUCONATE 5-REDUCTASE"/>
    <property type="match status" value="1"/>
</dbReference>
<keyword evidence="2" id="KW-0560">Oxidoreductase</keyword>
<evidence type="ECO:0000256" key="1">
    <source>
        <dbReference type="ARBA" id="ARBA00006484"/>
    </source>
</evidence>
<dbReference type="OrthoDB" id="5336600at2759"/>